<dbReference type="PRINTS" id="PR00097">
    <property type="entry name" value="ANTSNTHASEII"/>
</dbReference>
<accession>A0A9D1N7V7</accession>
<dbReference type="Pfam" id="PF00988">
    <property type="entry name" value="CPSase_sm_chain"/>
    <property type="match status" value="1"/>
</dbReference>
<dbReference type="SUPFAM" id="SSF52021">
    <property type="entry name" value="Carbamoyl phosphate synthetase, small subunit N-terminal domain"/>
    <property type="match status" value="1"/>
</dbReference>
<evidence type="ECO:0000256" key="5">
    <source>
        <dbReference type="ARBA" id="ARBA00022741"/>
    </source>
</evidence>
<evidence type="ECO:0000259" key="12">
    <source>
        <dbReference type="SMART" id="SM01097"/>
    </source>
</evidence>
<keyword evidence="11" id="KW-0028">Amino-acid biosynthesis</keyword>
<evidence type="ECO:0000313" key="13">
    <source>
        <dbReference type="EMBL" id="HIU96763.1"/>
    </source>
</evidence>
<dbReference type="InterPro" id="IPR050472">
    <property type="entry name" value="Anth_synth/Amidotransfase"/>
</dbReference>
<comment type="pathway">
    <text evidence="2 11">Amino-acid biosynthesis; L-arginine biosynthesis; carbamoyl phosphate from bicarbonate: step 1/1.</text>
</comment>
<dbReference type="NCBIfam" id="NF009475">
    <property type="entry name" value="PRK12838.1"/>
    <property type="match status" value="1"/>
</dbReference>
<dbReference type="PROSITE" id="PS51273">
    <property type="entry name" value="GATASE_TYPE_1"/>
    <property type="match status" value="1"/>
</dbReference>
<organism evidence="13 14">
    <name type="scientific">Candidatus Allocopromorpha excrementipullorum</name>
    <dbReference type="NCBI Taxonomy" id="2840743"/>
    <lineage>
        <taxon>Bacteria</taxon>
        <taxon>Bacillati</taxon>
        <taxon>Bacillota</taxon>
        <taxon>Clostridia</taxon>
        <taxon>Eubacteriales</taxon>
        <taxon>Eubacteriaceae</taxon>
        <taxon>Eubacteriaceae incertae sedis</taxon>
        <taxon>Candidatus Allocopromorpha</taxon>
    </lineage>
</organism>
<gene>
    <name evidence="11 13" type="primary">carA</name>
    <name evidence="13" type="ORF">IAD25_08705</name>
</gene>
<dbReference type="GO" id="GO:0005524">
    <property type="term" value="F:ATP binding"/>
    <property type="evidence" value="ECO:0007669"/>
    <property type="project" value="UniProtKB-UniRule"/>
</dbReference>
<keyword evidence="5 11" id="KW-0547">Nucleotide-binding</keyword>
<proteinExistence type="inferred from homology"/>
<dbReference type="Gene3D" id="3.50.30.20">
    <property type="entry name" value="Carbamoyl-phosphate synthase small subunit, N-terminal domain"/>
    <property type="match status" value="1"/>
</dbReference>
<evidence type="ECO:0000256" key="7">
    <source>
        <dbReference type="ARBA" id="ARBA00022962"/>
    </source>
</evidence>
<feature type="binding site" evidence="11">
    <location>
        <position position="311"/>
    </location>
    <ligand>
        <name>L-glutamine</name>
        <dbReference type="ChEBI" id="CHEBI:58359"/>
    </ligand>
</feature>
<dbReference type="GO" id="GO:0004088">
    <property type="term" value="F:carbamoyl-phosphate synthase (glutamine-hydrolyzing) activity"/>
    <property type="evidence" value="ECO:0007669"/>
    <property type="project" value="UniProtKB-UniRule"/>
</dbReference>
<dbReference type="PRINTS" id="PR00099">
    <property type="entry name" value="CPSGATASE"/>
</dbReference>
<dbReference type="Pfam" id="PF00117">
    <property type="entry name" value="GATase"/>
    <property type="match status" value="1"/>
</dbReference>
<feature type="binding site" evidence="11">
    <location>
        <position position="308"/>
    </location>
    <ligand>
        <name>L-glutamine</name>
        <dbReference type="ChEBI" id="CHEBI:58359"/>
    </ligand>
</feature>
<keyword evidence="7 11" id="KW-0315">Glutamine amidotransferase</keyword>
<dbReference type="SUPFAM" id="SSF52317">
    <property type="entry name" value="Class I glutamine amidotransferase-like"/>
    <property type="match status" value="1"/>
</dbReference>
<evidence type="ECO:0000256" key="6">
    <source>
        <dbReference type="ARBA" id="ARBA00022840"/>
    </source>
</evidence>
<feature type="domain" description="Carbamoyl-phosphate synthase small subunit N-terminal" evidence="12">
    <location>
        <begin position="8"/>
        <end position="138"/>
    </location>
</feature>
<dbReference type="FunFam" id="3.50.30.20:FF:000001">
    <property type="entry name" value="Carbamoyl-phosphate synthase small chain"/>
    <property type="match status" value="1"/>
</dbReference>
<dbReference type="InterPro" id="IPR017926">
    <property type="entry name" value="GATASE"/>
</dbReference>
<dbReference type="Proteomes" id="UP000824130">
    <property type="component" value="Unassembled WGS sequence"/>
</dbReference>
<evidence type="ECO:0000256" key="11">
    <source>
        <dbReference type="HAMAP-Rule" id="MF_01209"/>
    </source>
</evidence>
<protein>
    <recommendedName>
        <fullName evidence="11">Carbamoyl phosphate synthase small chain</fullName>
        <ecNumber evidence="11">6.3.5.5</ecNumber>
    </recommendedName>
    <alternativeName>
        <fullName evidence="11">Carbamoyl phosphate synthetase glutamine chain</fullName>
    </alternativeName>
</protein>
<dbReference type="HAMAP" id="MF_01209">
    <property type="entry name" value="CPSase_S_chain"/>
    <property type="match status" value="1"/>
</dbReference>
<name>A0A9D1N7V7_9FIRM</name>
<feature type="binding site" evidence="11">
    <location>
        <position position="267"/>
    </location>
    <ligand>
        <name>L-glutamine</name>
        <dbReference type="ChEBI" id="CHEBI:58359"/>
    </ligand>
</feature>
<dbReference type="CDD" id="cd01744">
    <property type="entry name" value="GATase1_CPSase"/>
    <property type="match status" value="1"/>
</dbReference>
<feature type="binding site" evidence="11">
    <location>
        <position position="270"/>
    </location>
    <ligand>
        <name>L-glutamine</name>
        <dbReference type="ChEBI" id="CHEBI:58359"/>
    </ligand>
</feature>
<feature type="region of interest" description="CPSase" evidence="11">
    <location>
        <begin position="1"/>
        <end position="190"/>
    </location>
</feature>
<dbReference type="PANTHER" id="PTHR43418">
    <property type="entry name" value="MULTIFUNCTIONAL TRYPTOPHAN BIOSYNTHESIS PROTEIN-RELATED"/>
    <property type="match status" value="1"/>
</dbReference>
<dbReference type="GO" id="GO:0044205">
    <property type="term" value="P:'de novo' UMP biosynthetic process"/>
    <property type="evidence" value="ECO:0007669"/>
    <property type="project" value="UniProtKB-UniRule"/>
</dbReference>
<dbReference type="PANTHER" id="PTHR43418:SF7">
    <property type="entry name" value="CARBAMOYL-PHOSPHATE SYNTHASE SMALL CHAIN"/>
    <property type="match status" value="1"/>
</dbReference>
<dbReference type="InterPro" id="IPR006274">
    <property type="entry name" value="CarbamoylP_synth_ssu"/>
</dbReference>
<dbReference type="EC" id="6.3.5.5" evidence="11"/>
<feature type="active site" evidence="11">
    <location>
        <position position="351"/>
    </location>
</feature>
<keyword evidence="6 11" id="KW-0067">ATP-binding</keyword>
<evidence type="ECO:0000313" key="14">
    <source>
        <dbReference type="Proteomes" id="UP000824130"/>
    </source>
</evidence>
<comment type="similarity">
    <text evidence="3 11">Belongs to the CarA family.</text>
</comment>
<comment type="pathway">
    <text evidence="1 11">Pyrimidine metabolism; UMP biosynthesis via de novo pathway; (S)-dihydroorotate from bicarbonate: step 1/3.</text>
</comment>
<dbReference type="AlphaFoldDB" id="A0A9D1N7V7"/>
<keyword evidence="8 11" id="KW-0665">Pyrimidine biosynthesis</keyword>
<comment type="function">
    <text evidence="11">Small subunit of the glutamine-dependent carbamoyl phosphate synthetase (CPSase). CPSase catalyzes the formation of carbamoyl phosphate from the ammonia moiety of glutamine, carbonate, and phosphate donated by ATP, constituting the first step of 2 biosynthetic pathways, one leading to arginine and/or urea and the other to pyrimidine nucleotides. The small subunit (glutamine amidotransferase) binds and cleaves glutamine to supply the large subunit with the substrate ammonia.</text>
</comment>
<dbReference type="EMBL" id="DVOB01000186">
    <property type="protein sequence ID" value="HIU96763.1"/>
    <property type="molecule type" value="Genomic_DNA"/>
</dbReference>
<evidence type="ECO:0000256" key="3">
    <source>
        <dbReference type="ARBA" id="ARBA00007800"/>
    </source>
</evidence>
<feature type="binding site" evidence="11">
    <location>
        <position position="52"/>
    </location>
    <ligand>
        <name>L-glutamine</name>
        <dbReference type="ChEBI" id="CHEBI:58359"/>
    </ligand>
</feature>
<dbReference type="SMART" id="SM01097">
    <property type="entry name" value="CPSase_sm_chain"/>
    <property type="match status" value="1"/>
</dbReference>
<dbReference type="GO" id="GO:0006207">
    <property type="term" value="P:'de novo' pyrimidine nucleobase biosynthetic process"/>
    <property type="evidence" value="ECO:0007669"/>
    <property type="project" value="InterPro"/>
</dbReference>
<dbReference type="PRINTS" id="PR00096">
    <property type="entry name" value="GATASE"/>
</dbReference>
<feature type="binding site" evidence="11">
    <location>
        <position position="310"/>
    </location>
    <ligand>
        <name>L-glutamine</name>
        <dbReference type="ChEBI" id="CHEBI:58359"/>
    </ligand>
</feature>
<feature type="binding site" evidence="11">
    <location>
        <position position="239"/>
    </location>
    <ligand>
        <name>L-glutamine</name>
        <dbReference type="ChEBI" id="CHEBI:58359"/>
    </ligand>
</feature>
<comment type="caution">
    <text evidence="13">The sequence shown here is derived from an EMBL/GenBank/DDBJ whole genome shotgun (WGS) entry which is preliminary data.</text>
</comment>
<evidence type="ECO:0000256" key="10">
    <source>
        <dbReference type="ARBA" id="ARBA00049285"/>
    </source>
</evidence>
<dbReference type="NCBIfam" id="TIGR01368">
    <property type="entry name" value="CPSaseIIsmall"/>
    <property type="match status" value="1"/>
</dbReference>
<dbReference type="InterPro" id="IPR029062">
    <property type="entry name" value="Class_I_gatase-like"/>
</dbReference>
<comment type="catalytic activity">
    <reaction evidence="9 11">
        <text>hydrogencarbonate + L-glutamine + 2 ATP + H2O = carbamoyl phosphate + L-glutamate + 2 ADP + phosphate + 2 H(+)</text>
        <dbReference type="Rhea" id="RHEA:18633"/>
        <dbReference type="ChEBI" id="CHEBI:15377"/>
        <dbReference type="ChEBI" id="CHEBI:15378"/>
        <dbReference type="ChEBI" id="CHEBI:17544"/>
        <dbReference type="ChEBI" id="CHEBI:29985"/>
        <dbReference type="ChEBI" id="CHEBI:30616"/>
        <dbReference type="ChEBI" id="CHEBI:43474"/>
        <dbReference type="ChEBI" id="CHEBI:58228"/>
        <dbReference type="ChEBI" id="CHEBI:58359"/>
        <dbReference type="ChEBI" id="CHEBI:456216"/>
        <dbReference type="EC" id="6.3.5.5"/>
    </reaction>
</comment>
<dbReference type="InterPro" id="IPR035686">
    <property type="entry name" value="CPSase_GATase1"/>
</dbReference>
<keyword evidence="11" id="KW-0055">Arginine biosynthesis</keyword>
<dbReference type="GO" id="GO:0006541">
    <property type="term" value="P:glutamine metabolic process"/>
    <property type="evidence" value="ECO:0007669"/>
    <property type="project" value="InterPro"/>
</dbReference>
<evidence type="ECO:0000256" key="2">
    <source>
        <dbReference type="ARBA" id="ARBA00005077"/>
    </source>
</evidence>
<sequence>MINTIEKTEGLIYLEDGTVLKGRGFGFKGTAVGELVFNTAMTGYQEILTDPSYKGQIINMTYPLIGNYGISEIDNESEKIHAFGLVVKDLCDTPSNSNSVMTIDKWLRDMEVPGVYGVDTRQITKKIRSKGTVKCVISTEGISISEAAGICDKAQLRGDWMKEVAVKEKTVLEPLADQLLPGSEGEPFDVAVIDFGVKGNILTCLRRRNCRLTVYPYGTPAANILASDPDGIFLTNGPGDPEEAVEAIEEVRNLIRLSEIPMFGICMGHQILAIALGGKTYKLKYGHRGGNHGVFDKNTKRSYITSQNHGYAVQYESIILKGMEITHLNLNDGTVEGMEHRDLPIFSVQFHPEASPGPNDTGYLFDKFTGMMKEDRENA</sequence>
<feature type="active site" evidence="11">
    <location>
        <position position="353"/>
    </location>
</feature>
<comment type="subunit">
    <text evidence="11">Composed of two chains; the small (or glutamine) chain promotes the hydrolysis of glutamine to ammonia, which is used by the large (or ammonia) chain to synthesize carbamoyl phosphate. Tetramer of heterodimers (alpha,beta)4.</text>
</comment>
<dbReference type="Gene3D" id="3.40.50.880">
    <property type="match status" value="1"/>
</dbReference>
<evidence type="ECO:0000256" key="9">
    <source>
        <dbReference type="ARBA" id="ARBA00048816"/>
    </source>
</evidence>
<reference evidence="13" key="1">
    <citation type="submission" date="2020-10" db="EMBL/GenBank/DDBJ databases">
        <authorList>
            <person name="Gilroy R."/>
        </authorList>
    </citation>
    <scope>NUCLEOTIDE SEQUENCE</scope>
    <source>
        <strain evidence="13">ChiSjej4B22-8349</strain>
    </source>
</reference>
<dbReference type="InterPro" id="IPR002474">
    <property type="entry name" value="CarbamoylP_synth_ssu_N"/>
</dbReference>
<keyword evidence="4 11" id="KW-0436">Ligase</keyword>
<dbReference type="InterPro" id="IPR036480">
    <property type="entry name" value="CarbP_synth_ssu_N_sf"/>
</dbReference>
<feature type="active site" description="Nucleophile" evidence="11">
    <location>
        <position position="266"/>
    </location>
</feature>
<evidence type="ECO:0000256" key="4">
    <source>
        <dbReference type="ARBA" id="ARBA00022598"/>
    </source>
</evidence>
<dbReference type="GO" id="GO:0006526">
    <property type="term" value="P:L-arginine biosynthetic process"/>
    <property type="evidence" value="ECO:0007669"/>
    <property type="project" value="UniProtKB-UniRule"/>
</dbReference>
<comment type="catalytic activity">
    <reaction evidence="10 11">
        <text>L-glutamine + H2O = L-glutamate + NH4(+)</text>
        <dbReference type="Rhea" id="RHEA:15889"/>
        <dbReference type="ChEBI" id="CHEBI:15377"/>
        <dbReference type="ChEBI" id="CHEBI:28938"/>
        <dbReference type="ChEBI" id="CHEBI:29985"/>
        <dbReference type="ChEBI" id="CHEBI:58359"/>
    </reaction>
</comment>
<feature type="binding site" evidence="11">
    <location>
        <position position="237"/>
    </location>
    <ligand>
        <name>L-glutamine</name>
        <dbReference type="ChEBI" id="CHEBI:58359"/>
    </ligand>
</feature>
<reference evidence="13" key="2">
    <citation type="journal article" date="2021" name="PeerJ">
        <title>Extensive microbial diversity within the chicken gut microbiome revealed by metagenomics and culture.</title>
        <authorList>
            <person name="Gilroy R."/>
            <person name="Ravi A."/>
            <person name="Getino M."/>
            <person name="Pursley I."/>
            <person name="Horton D.L."/>
            <person name="Alikhan N.F."/>
            <person name="Baker D."/>
            <person name="Gharbi K."/>
            <person name="Hall N."/>
            <person name="Watson M."/>
            <person name="Adriaenssens E.M."/>
            <person name="Foster-Nyarko E."/>
            <person name="Jarju S."/>
            <person name="Secka A."/>
            <person name="Antonio M."/>
            <person name="Oren A."/>
            <person name="Chaudhuri R.R."/>
            <person name="La Ragione R."/>
            <person name="Hildebrand F."/>
            <person name="Pallen M.J."/>
        </authorList>
    </citation>
    <scope>NUCLEOTIDE SEQUENCE</scope>
    <source>
        <strain evidence="13">ChiSjej4B22-8349</strain>
    </source>
</reference>
<evidence type="ECO:0000256" key="8">
    <source>
        <dbReference type="ARBA" id="ARBA00022975"/>
    </source>
</evidence>
<evidence type="ECO:0000256" key="1">
    <source>
        <dbReference type="ARBA" id="ARBA00004812"/>
    </source>
</evidence>